<gene>
    <name evidence="1" type="ORF">DICVIV_01064</name>
</gene>
<accession>A0A0D8Y7N4</accession>
<reference evidence="1 2" key="1">
    <citation type="submission" date="2013-11" db="EMBL/GenBank/DDBJ databases">
        <title>Draft genome of the bovine lungworm Dictyocaulus viviparus.</title>
        <authorList>
            <person name="Mitreva M."/>
        </authorList>
    </citation>
    <scope>NUCLEOTIDE SEQUENCE [LARGE SCALE GENOMIC DNA]</scope>
    <source>
        <strain evidence="1 2">HannoverDv2000</strain>
    </source>
</reference>
<sequence>MSRKISRRLLVYQKCCELRGDEQSWYPVNQFQDMSVREVMFSTKLVLCEIVVILVNENYVMNVNKTSVQLTNPIGLTRLRFDSVID</sequence>
<dbReference type="AlphaFoldDB" id="A0A0D8Y7N4"/>
<dbReference type="EMBL" id="KN716160">
    <property type="protein sequence ID" value="KJH52720.1"/>
    <property type="molecule type" value="Genomic_DNA"/>
</dbReference>
<evidence type="ECO:0000313" key="1">
    <source>
        <dbReference type="EMBL" id="KJH52720.1"/>
    </source>
</evidence>
<organism evidence="1 2">
    <name type="scientific">Dictyocaulus viviparus</name>
    <name type="common">Bovine lungworm</name>
    <dbReference type="NCBI Taxonomy" id="29172"/>
    <lineage>
        <taxon>Eukaryota</taxon>
        <taxon>Metazoa</taxon>
        <taxon>Ecdysozoa</taxon>
        <taxon>Nematoda</taxon>
        <taxon>Chromadorea</taxon>
        <taxon>Rhabditida</taxon>
        <taxon>Rhabditina</taxon>
        <taxon>Rhabditomorpha</taxon>
        <taxon>Strongyloidea</taxon>
        <taxon>Metastrongylidae</taxon>
        <taxon>Dictyocaulus</taxon>
    </lineage>
</organism>
<proteinExistence type="predicted"/>
<evidence type="ECO:0000313" key="2">
    <source>
        <dbReference type="Proteomes" id="UP000053766"/>
    </source>
</evidence>
<keyword evidence="2" id="KW-1185">Reference proteome</keyword>
<reference evidence="2" key="2">
    <citation type="journal article" date="2016" name="Sci. Rep.">
        <title>Dictyocaulus viviparus genome, variome and transcriptome elucidate lungworm biology and support future intervention.</title>
        <authorList>
            <person name="McNulty S.N."/>
            <person name="Strube C."/>
            <person name="Rosa B.A."/>
            <person name="Martin J.C."/>
            <person name="Tyagi R."/>
            <person name="Choi Y.J."/>
            <person name="Wang Q."/>
            <person name="Hallsworth Pepin K."/>
            <person name="Zhang X."/>
            <person name="Ozersky P."/>
            <person name="Wilson R.K."/>
            <person name="Sternberg P.W."/>
            <person name="Gasser R.B."/>
            <person name="Mitreva M."/>
        </authorList>
    </citation>
    <scope>NUCLEOTIDE SEQUENCE [LARGE SCALE GENOMIC DNA]</scope>
    <source>
        <strain evidence="2">HannoverDv2000</strain>
    </source>
</reference>
<protein>
    <submittedName>
        <fullName evidence="1">Uncharacterized protein</fullName>
    </submittedName>
</protein>
<dbReference type="Proteomes" id="UP000053766">
    <property type="component" value="Unassembled WGS sequence"/>
</dbReference>
<name>A0A0D8Y7N4_DICVI</name>